<dbReference type="PANTHER" id="PTHR14289">
    <property type="entry name" value="F-BOX ONLY PROTEIN 3"/>
    <property type="match status" value="1"/>
</dbReference>
<dbReference type="PROSITE" id="PS51087">
    <property type="entry name" value="APAG"/>
    <property type="match status" value="1"/>
</dbReference>
<gene>
    <name evidence="2" type="primary">apaG</name>
    <name evidence="2" type="ORF">rosag_41990</name>
</gene>
<dbReference type="Proteomes" id="UP001161325">
    <property type="component" value="Unassembled WGS sequence"/>
</dbReference>
<sequence>MTAMRARPFFHRQTEGIRITVRPSFLREQSRPGAAQFVFAYHVRIENVGDQAAQLLTRRWNIHDDVGEDTQVEGEGVVGEQPVIAPGRVHEYRSFCVLKSESGWMEGEYRFVRADGSRFDAIIPRFQLAAADAAPD</sequence>
<proteinExistence type="predicted"/>
<evidence type="ECO:0000313" key="2">
    <source>
        <dbReference type="EMBL" id="GLC27686.1"/>
    </source>
</evidence>
<name>A0AA37V8E5_9BACT</name>
<protein>
    <submittedName>
        <fullName evidence="2">Co2+/Mg2+ efflux protein ApaG</fullName>
    </submittedName>
</protein>
<keyword evidence="3" id="KW-1185">Reference proteome</keyword>
<accession>A0AA37V8E5</accession>
<dbReference type="AlphaFoldDB" id="A0AA37V8E5"/>
<evidence type="ECO:0000259" key="1">
    <source>
        <dbReference type="PROSITE" id="PS51087"/>
    </source>
</evidence>
<dbReference type="GO" id="GO:0070987">
    <property type="term" value="P:error-free translesion synthesis"/>
    <property type="evidence" value="ECO:0007669"/>
    <property type="project" value="TreeGrafter"/>
</dbReference>
<dbReference type="SUPFAM" id="SSF110069">
    <property type="entry name" value="ApaG-like"/>
    <property type="match status" value="1"/>
</dbReference>
<dbReference type="InterPro" id="IPR036767">
    <property type="entry name" value="ApaG_sf"/>
</dbReference>
<organism evidence="2 3">
    <name type="scientific">Roseisolibacter agri</name>
    <dbReference type="NCBI Taxonomy" id="2014610"/>
    <lineage>
        <taxon>Bacteria</taxon>
        <taxon>Pseudomonadati</taxon>
        <taxon>Gemmatimonadota</taxon>
        <taxon>Gemmatimonadia</taxon>
        <taxon>Gemmatimonadales</taxon>
        <taxon>Gemmatimonadaceae</taxon>
        <taxon>Roseisolibacter</taxon>
    </lineage>
</organism>
<dbReference type="EMBL" id="BRXS01000006">
    <property type="protein sequence ID" value="GLC27686.1"/>
    <property type="molecule type" value="Genomic_DNA"/>
</dbReference>
<comment type="caution">
    <text evidence="2">The sequence shown here is derived from an EMBL/GenBank/DDBJ whole genome shotgun (WGS) entry which is preliminary data.</text>
</comment>
<dbReference type="PANTHER" id="PTHR14289:SF16">
    <property type="entry name" value="POLYMERASE DELTA-INTERACTING PROTEIN 2"/>
    <property type="match status" value="1"/>
</dbReference>
<evidence type="ECO:0000313" key="3">
    <source>
        <dbReference type="Proteomes" id="UP001161325"/>
    </source>
</evidence>
<feature type="domain" description="ApaG" evidence="1">
    <location>
        <begin position="11"/>
        <end position="135"/>
    </location>
</feature>
<dbReference type="InterPro" id="IPR007474">
    <property type="entry name" value="ApaG_domain"/>
</dbReference>
<dbReference type="NCBIfam" id="NF003967">
    <property type="entry name" value="PRK05461.1"/>
    <property type="match status" value="1"/>
</dbReference>
<dbReference type="Pfam" id="PF04379">
    <property type="entry name" value="DUF525"/>
    <property type="match status" value="1"/>
</dbReference>
<dbReference type="Gene3D" id="2.60.40.1470">
    <property type="entry name" value="ApaG domain"/>
    <property type="match status" value="1"/>
</dbReference>
<reference evidence="2" key="1">
    <citation type="submission" date="2022-08" db="EMBL/GenBank/DDBJ databases">
        <title>Draft genome sequencing of Roseisolibacter agri AW1220.</title>
        <authorList>
            <person name="Tobiishi Y."/>
            <person name="Tonouchi A."/>
        </authorList>
    </citation>
    <scope>NUCLEOTIDE SEQUENCE</scope>
    <source>
        <strain evidence="2">AW1220</strain>
    </source>
</reference>